<dbReference type="SUPFAM" id="SSF55811">
    <property type="entry name" value="Nudix"/>
    <property type="match status" value="1"/>
</dbReference>
<dbReference type="PANTHER" id="PTHR43736">
    <property type="entry name" value="ADP-RIBOSE PYROPHOSPHATASE"/>
    <property type="match status" value="1"/>
</dbReference>
<dbReference type="InterPro" id="IPR015797">
    <property type="entry name" value="NUDIX_hydrolase-like_dom_sf"/>
</dbReference>
<dbReference type="SUPFAM" id="SSF46785">
    <property type="entry name" value="Winged helix' DNA-binding domain"/>
    <property type="match status" value="1"/>
</dbReference>
<dbReference type="PATRIC" id="fig|1423773.3.peg.924"/>
<dbReference type="AlphaFoldDB" id="A0A0R1JPD6"/>
<dbReference type="Gene3D" id="3.90.79.10">
    <property type="entry name" value="Nucleoside Triphosphate Pyrophosphohydrolase"/>
    <property type="match status" value="1"/>
</dbReference>
<dbReference type="Pfam" id="PF21906">
    <property type="entry name" value="WHD_NrtR"/>
    <property type="match status" value="1"/>
</dbReference>
<protein>
    <submittedName>
        <fullName evidence="2">MutT nudix family hydrolase</fullName>
    </submittedName>
</protein>
<dbReference type="GO" id="GO:0016787">
    <property type="term" value="F:hydrolase activity"/>
    <property type="evidence" value="ECO:0007669"/>
    <property type="project" value="UniProtKB-KW"/>
</dbReference>
<keyword evidence="3" id="KW-1185">Reference proteome</keyword>
<dbReference type="CDD" id="cd18873">
    <property type="entry name" value="NUDIX_NadM_like"/>
    <property type="match status" value="1"/>
</dbReference>
<dbReference type="Proteomes" id="UP000051162">
    <property type="component" value="Unassembled WGS sequence"/>
</dbReference>
<dbReference type="InterPro" id="IPR036388">
    <property type="entry name" value="WH-like_DNA-bd_sf"/>
</dbReference>
<accession>A0A0R1JPD6</accession>
<dbReference type="PANTHER" id="PTHR43736:SF4">
    <property type="entry name" value="SLR1690 PROTEIN"/>
    <property type="match status" value="1"/>
</dbReference>
<dbReference type="OrthoDB" id="9786141at2"/>
<proteinExistence type="predicted"/>
<dbReference type="InterPro" id="IPR054105">
    <property type="entry name" value="WHD_NrtR"/>
</dbReference>
<dbReference type="STRING" id="1423773.FD30_GL000898"/>
<feature type="domain" description="Nudix hydrolase" evidence="1">
    <location>
        <begin position="5"/>
        <end position="138"/>
    </location>
</feature>
<name>A0A0R1JPD6_9LACO</name>
<reference evidence="2 3" key="1">
    <citation type="journal article" date="2015" name="Genome Announc.">
        <title>Expanding the biotechnology potential of lactobacilli through comparative genomics of 213 strains and associated genera.</title>
        <authorList>
            <person name="Sun Z."/>
            <person name="Harris H.M."/>
            <person name="McCann A."/>
            <person name="Guo C."/>
            <person name="Argimon S."/>
            <person name="Zhang W."/>
            <person name="Yang X."/>
            <person name="Jeffery I.B."/>
            <person name="Cooney J.C."/>
            <person name="Kagawa T.F."/>
            <person name="Liu W."/>
            <person name="Song Y."/>
            <person name="Salvetti E."/>
            <person name="Wrobel A."/>
            <person name="Rasinkangas P."/>
            <person name="Parkhill J."/>
            <person name="Rea M.C."/>
            <person name="O'Sullivan O."/>
            <person name="Ritari J."/>
            <person name="Douillard F.P."/>
            <person name="Paul Ross R."/>
            <person name="Yang R."/>
            <person name="Briner A.E."/>
            <person name="Felis G.E."/>
            <person name="de Vos W.M."/>
            <person name="Barrangou R."/>
            <person name="Klaenhammer T.R."/>
            <person name="Caufield P.W."/>
            <person name="Cui Y."/>
            <person name="Zhang H."/>
            <person name="O'Toole P.W."/>
        </authorList>
    </citation>
    <scope>NUCLEOTIDE SEQUENCE [LARGE SCALE GENOMIC DNA]</scope>
    <source>
        <strain evidence="2 3">DSM 19117</strain>
    </source>
</reference>
<keyword evidence="2" id="KW-0378">Hydrolase</keyword>
<dbReference type="InterPro" id="IPR036390">
    <property type="entry name" value="WH_DNA-bd_sf"/>
</dbReference>
<evidence type="ECO:0000313" key="3">
    <source>
        <dbReference type="Proteomes" id="UP000051162"/>
    </source>
</evidence>
<dbReference type="Pfam" id="PF00293">
    <property type="entry name" value="NUDIX"/>
    <property type="match status" value="1"/>
</dbReference>
<dbReference type="Gene3D" id="1.10.10.10">
    <property type="entry name" value="Winged helix-like DNA-binding domain superfamily/Winged helix DNA-binding domain"/>
    <property type="match status" value="1"/>
</dbReference>
<dbReference type="EMBL" id="AZDT01000063">
    <property type="protein sequence ID" value="KRK73151.1"/>
    <property type="molecule type" value="Genomic_DNA"/>
</dbReference>
<dbReference type="PROSITE" id="PS51462">
    <property type="entry name" value="NUDIX"/>
    <property type="match status" value="1"/>
</dbReference>
<gene>
    <name evidence="2" type="ORF">FD30_GL000898</name>
</gene>
<evidence type="ECO:0000313" key="2">
    <source>
        <dbReference type="EMBL" id="KRK73151.1"/>
    </source>
</evidence>
<evidence type="ECO:0000259" key="1">
    <source>
        <dbReference type="PROSITE" id="PS51462"/>
    </source>
</evidence>
<sequence length="249" mass="28254">MSRPDITITNIIWSFDQATQQVNVLLLKRAEAPYPDYWALPETTMRFNESADDAALRLVREKIGLALDSFHTEQLATFTHPRRVPGQRQLSLAYMTFLPEMPALVPGYGATAAQWFTFQSAADHYQVRHDHTTFSTVTTTADRYYNQLVKQTSTPTSQLAFDHDWILTVACDRIRNKLDYQPNILLILGPTFTLKAARTIFAVFLHRDLATIDNSNFKKNHQHLLTAVGTSSAAHAGRPATVYRLNYLP</sequence>
<organism evidence="2 3">
    <name type="scientific">Levilactobacillus namurensis DSM 19117</name>
    <dbReference type="NCBI Taxonomy" id="1423773"/>
    <lineage>
        <taxon>Bacteria</taxon>
        <taxon>Bacillati</taxon>
        <taxon>Bacillota</taxon>
        <taxon>Bacilli</taxon>
        <taxon>Lactobacillales</taxon>
        <taxon>Lactobacillaceae</taxon>
        <taxon>Levilactobacillus</taxon>
    </lineage>
</organism>
<dbReference type="GeneID" id="84782998"/>
<dbReference type="InterPro" id="IPR000086">
    <property type="entry name" value="NUDIX_hydrolase_dom"/>
</dbReference>
<comment type="caution">
    <text evidence="2">The sequence shown here is derived from an EMBL/GenBank/DDBJ whole genome shotgun (WGS) entry which is preliminary data.</text>
</comment>
<dbReference type="RefSeq" id="WP_056944888.1">
    <property type="nucleotide sequence ID" value="NZ_AZDT01000063.1"/>
</dbReference>